<protein>
    <submittedName>
        <fullName evidence="1">Twin-arginine translocation signal domain-containing protein</fullName>
    </submittedName>
</protein>
<dbReference type="InterPro" id="IPR006311">
    <property type="entry name" value="TAT_signal"/>
</dbReference>
<accession>A0ABW2GJM1</accession>
<reference evidence="2" key="1">
    <citation type="journal article" date="2019" name="Int. J. Syst. Evol. Microbiol.">
        <title>The Global Catalogue of Microorganisms (GCM) 10K type strain sequencing project: providing services to taxonomists for standard genome sequencing and annotation.</title>
        <authorList>
            <consortium name="The Broad Institute Genomics Platform"/>
            <consortium name="The Broad Institute Genome Sequencing Center for Infectious Disease"/>
            <person name="Wu L."/>
            <person name="Ma J."/>
        </authorList>
    </citation>
    <scope>NUCLEOTIDE SEQUENCE [LARGE SCALE GENOMIC DNA]</scope>
    <source>
        <strain evidence="2">CGMCC 1.13681</strain>
    </source>
</reference>
<dbReference type="PROSITE" id="PS51318">
    <property type="entry name" value="TAT"/>
    <property type="match status" value="1"/>
</dbReference>
<evidence type="ECO:0000313" key="1">
    <source>
        <dbReference type="EMBL" id="MFC7220975.1"/>
    </source>
</evidence>
<sequence length="239" mass="24250">MTEVEMTGSGSDRRGFMKGAAVTAAAVGAGALGSGTAAAQPIPDTGLGSLGQILGGLIPLPPIGVDIPCSCYGANVPLKINILGALTLDFKGGINVCIRTSTPEGIIVEIQGHRVEADTSPSTPNSGTLIAITMSNATLTPLSVLEALGSGGLQMLIYLSLTVEIIDKATGETIGMFSTDPSKYATLKATDVKAFPPVNQLYTLQEPVTLYPMGGSEAAGTEPAGVLEGFDVIVNQSEA</sequence>
<name>A0ABW2GJM1_9ACTN</name>
<dbReference type="NCBIfam" id="TIGR01409">
    <property type="entry name" value="TAT_signal_seq"/>
    <property type="match status" value="1"/>
</dbReference>
<dbReference type="RefSeq" id="WP_386418020.1">
    <property type="nucleotide sequence ID" value="NZ_JBHSZO010000046.1"/>
</dbReference>
<organism evidence="1 2">
    <name type="scientific">Streptomyces polyrhachis</name>
    <dbReference type="NCBI Taxonomy" id="1282885"/>
    <lineage>
        <taxon>Bacteria</taxon>
        <taxon>Bacillati</taxon>
        <taxon>Actinomycetota</taxon>
        <taxon>Actinomycetes</taxon>
        <taxon>Kitasatosporales</taxon>
        <taxon>Streptomycetaceae</taxon>
        <taxon>Streptomyces</taxon>
    </lineage>
</organism>
<dbReference type="EMBL" id="JBHSZO010000046">
    <property type="protein sequence ID" value="MFC7220975.1"/>
    <property type="molecule type" value="Genomic_DNA"/>
</dbReference>
<evidence type="ECO:0000313" key="2">
    <source>
        <dbReference type="Proteomes" id="UP001596413"/>
    </source>
</evidence>
<dbReference type="InterPro" id="IPR019546">
    <property type="entry name" value="TAT_signal_bac_arc"/>
</dbReference>
<proteinExistence type="predicted"/>
<dbReference type="Proteomes" id="UP001596413">
    <property type="component" value="Unassembled WGS sequence"/>
</dbReference>
<comment type="caution">
    <text evidence="1">The sequence shown here is derived from an EMBL/GenBank/DDBJ whole genome shotgun (WGS) entry which is preliminary data.</text>
</comment>
<keyword evidence="2" id="KW-1185">Reference proteome</keyword>
<gene>
    <name evidence="1" type="ORF">ACFQLX_22870</name>
</gene>